<reference evidence="2" key="1">
    <citation type="submission" date="2025-08" db="UniProtKB">
        <authorList>
            <consortium name="RefSeq"/>
        </authorList>
    </citation>
    <scope>IDENTIFICATION</scope>
    <source>
        <tissue evidence="2">Gonads</tissue>
    </source>
</reference>
<dbReference type="AlphaFoldDB" id="A0A6J2Y5N7"/>
<sequence length="298" mass="34597">MAVTLRYFHKISGYLSITKPFPHIQQKFLTNQCEQYSRTTIQPQYKPLQVTHTDSGEHKEWIDNRELVTDIVTKSFVYRPLYFEKSSFDSTCLKCTEQSTNTIKASAPTDSTPQGRPAPEKLEKVYQVLAKNLPNLFVETLDYNIYDKNIIFEDHIRNIRTEGLMNYVRQVALLRLIGHIRFAYVKFEILKITQHPEDGTVKVRWRIKGLSAFQVMFQFWKYKVWEYKNILNRTENWYDGFSTFYVNADGLVVKHVADKMMPDSDSITSTTPPSGLGAAKLACVLGIIPQYPGMSFFM</sequence>
<dbReference type="Proteomes" id="UP000504635">
    <property type="component" value="Unplaced"/>
</dbReference>
<dbReference type="FunCoup" id="A0A6J2Y5N7">
    <property type="interactions" value="35"/>
</dbReference>
<gene>
    <name evidence="2" type="primary">LOC115884010</name>
</gene>
<dbReference type="PANTHER" id="PTHR31094">
    <property type="entry name" value="RIKEN CDNA 2310061I04 GENE"/>
    <property type="match status" value="1"/>
</dbReference>
<dbReference type="InParanoid" id="A0A6J2Y5N7"/>
<dbReference type="KEGG" id="soy:115884010"/>
<keyword evidence="1" id="KW-1185">Reference proteome</keyword>
<dbReference type="InterPro" id="IPR018790">
    <property type="entry name" value="DUF2358"/>
</dbReference>
<evidence type="ECO:0000313" key="1">
    <source>
        <dbReference type="Proteomes" id="UP000504635"/>
    </source>
</evidence>
<accession>A0A6J2Y5N7</accession>
<evidence type="ECO:0000313" key="2">
    <source>
        <dbReference type="RefSeq" id="XP_030758305.1"/>
    </source>
</evidence>
<dbReference type="GeneID" id="115884010"/>
<name>A0A6J2Y5N7_SITOR</name>
<dbReference type="Pfam" id="PF10184">
    <property type="entry name" value="DUF2358"/>
    <property type="match status" value="1"/>
</dbReference>
<dbReference type="RefSeq" id="XP_030758305.1">
    <property type="nucleotide sequence ID" value="XM_030902445.1"/>
</dbReference>
<organism evidence="1 2">
    <name type="scientific">Sitophilus oryzae</name>
    <name type="common">Rice weevil</name>
    <name type="synonym">Curculio oryzae</name>
    <dbReference type="NCBI Taxonomy" id="7048"/>
    <lineage>
        <taxon>Eukaryota</taxon>
        <taxon>Metazoa</taxon>
        <taxon>Ecdysozoa</taxon>
        <taxon>Arthropoda</taxon>
        <taxon>Hexapoda</taxon>
        <taxon>Insecta</taxon>
        <taxon>Pterygota</taxon>
        <taxon>Neoptera</taxon>
        <taxon>Endopterygota</taxon>
        <taxon>Coleoptera</taxon>
        <taxon>Polyphaga</taxon>
        <taxon>Cucujiformia</taxon>
        <taxon>Curculionidae</taxon>
        <taxon>Dryophthorinae</taxon>
        <taxon>Sitophilus</taxon>
    </lineage>
</organism>
<dbReference type="PANTHER" id="PTHR31094:SF2">
    <property type="entry name" value="RIKEN CDNA 2310061I04 GENE"/>
    <property type="match status" value="1"/>
</dbReference>
<dbReference type="OrthoDB" id="44820at2759"/>
<protein>
    <submittedName>
        <fullName evidence="2">Uncharacterized protein C6orf136 homolog</fullName>
    </submittedName>
</protein>
<proteinExistence type="predicted"/>